<keyword evidence="5 10" id="KW-0812">Transmembrane</keyword>
<keyword evidence="7 10" id="KW-0472">Membrane</keyword>
<dbReference type="PANTHER" id="PTHR30065">
    <property type="entry name" value="FLAGELLAR BIOSYNTHETIC PROTEIN FLIR"/>
    <property type="match status" value="1"/>
</dbReference>
<dbReference type="InterPro" id="IPR002010">
    <property type="entry name" value="T3SS_IM_R"/>
</dbReference>
<dbReference type="NCBIfam" id="TIGR01400">
    <property type="entry name" value="fliR"/>
    <property type="match status" value="1"/>
</dbReference>
<keyword evidence="11" id="KW-0966">Cell projection</keyword>
<dbReference type="Pfam" id="PF01311">
    <property type="entry name" value="Bac_export_1"/>
    <property type="match status" value="1"/>
</dbReference>
<dbReference type="PRINTS" id="PR00953">
    <property type="entry name" value="TYPE3IMRPROT"/>
</dbReference>
<comment type="subcellular location">
    <subcellularLocation>
        <location evidence="10">Cell membrane</location>
        <topology evidence="10">Multi-pass membrane protein</topology>
    </subcellularLocation>
    <subcellularLocation>
        <location evidence="10">Bacterial flagellum basal body</location>
    </subcellularLocation>
</comment>
<comment type="caution">
    <text evidence="11">The sequence shown here is derived from an EMBL/GenBank/DDBJ whole genome shotgun (WGS) entry which is preliminary data.</text>
</comment>
<keyword evidence="11" id="KW-0282">Flagellum</keyword>
<dbReference type="RefSeq" id="WP_064544134.1">
    <property type="nucleotide sequence ID" value="NZ_LXEQ01000033.1"/>
</dbReference>
<feature type="transmembrane region" description="Helical" evidence="10">
    <location>
        <begin position="79"/>
        <end position="100"/>
    </location>
</feature>
<feature type="transmembrane region" description="Helical" evidence="10">
    <location>
        <begin position="45"/>
        <end position="64"/>
    </location>
</feature>
<name>A0ABX2W8U0_9ENTR</name>
<evidence type="ECO:0000256" key="3">
    <source>
        <dbReference type="ARBA" id="ARBA00021717"/>
    </source>
</evidence>
<keyword evidence="11" id="KW-0969">Cilium</keyword>
<keyword evidence="8 10" id="KW-0975">Bacterial flagellum</keyword>
<evidence type="ECO:0000256" key="8">
    <source>
        <dbReference type="ARBA" id="ARBA00023143"/>
    </source>
</evidence>
<evidence type="ECO:0000256" key="9">
    <source>
        <dbReference type="NCBIfam" id="TIGR01400"/>
    </source>
</evidence>
<keyword evidence="12" id="KW-1185">Reference proteome</keyword>
<reference evidence="11 12" key="1">
    <citation type="submission" date="2016-04" db="EMBL/GenBank/DDBJ databases">
        <title>ATOL: Assembling a taxonomically balanced genome-scale reconstruction of the evolutionary history of the Enterobacteriaceae.</title>
        <authorList>
            <person name="Plunkett G.III."/>
            <person name="Neeno-Eckwall E.C."/>
            <person name="Glasner J.D."/>
            <person name="Perna N.T."/>
        </authorList>
    </citation>
    <scope>NUCLEOTIDE SEQUENCE [LARGE SCALE GENOMIC DNA]</scope>
    <source>
        <strain evidence="11 12">ATCC 51602</strain>
    </source>
</reference>
<sequence>MLEITAAELLQAYGRVWWPFLRIGSAFAVLPLLGYPLIPIQVRVMLALLIAVLAAPMLPAMPAVDPLSLHAVFLSIEQIVLGAMMALFPVCLIQVLVLVGELLSMQMGLSMARMNDPVNGLAIPVLGSFFSNMGLLLYASMNGHLVMLEILVESFRIWTVGDGLFNVNSSNLIQLFSWVLAASLMLSLPAMVAMYLVNLTFGVLSRVAPSLNIFVLGFPMALVCGLFCILLTISGLPDRFADLAQDIFLSARGYYGGAK</sequence>
<keyword evidence="6 10" id="KW-1133">Transmembrane helix</keyword>
<comment type="function">
    <text evidence="1 10">Role in flagellar biosynthesis.</text>
</comment>
<evidence type="ECO:0000313" key="11">
    <source>
        <dbReference type="EMBL" id="OAT28088.1"/>
    </source>
</evidence>
<dbReference type="Proteomes" id="UP000078407">
    <property type="component" value="Unassembled WGS sequence"/>
</dbReference>
<dbReference type="InterPro" id="IPR006303">
    <property type="entry name" value="FliR"/>
</dbReference>
<evidence type="ECO:0000256" key="6">
    <source>
        <dbReference type="ARBA" id="ARBA00022989"/>
    </source>
</evidence>
<comment type="similarity">
    <text evidence="2 10">Belongs to the FliR/MopE/SpaR family.</text>
</comment>
<feature type="transmembrane region" description="Helical" evidence="10">
    <location>
        <begin position="213"/>
        <end position="233"/>
    </location>
</feature>
<evidence type="ECO:0000256" key="4">
    <source>
        <dbReference type="ARBA" id="ARBA00022475"/>
    </source>
</evidence>
<organism evidence="11 12">
    <name type="scientific">Buttiauxella ferragutiae ATCC 51602</name>
    <dbReference type="NCBI Taxonomy" id="1354252"/>
    <lineage>
        <taxon>Bacteria</taxon>
        <taxon>Pseudomonadati</taxon>
        <taxon>Pseudomonadota</taxon>
        <taxon>Gammaproteobacteria</taxon>
        <taxon>Enterobacterales</taxon>
        <taxon>Enterobacteriaceae</taxon>
        <taxon>Buttiauxella</taxon>
    </lineage>
</organism>
<evidence type="ECO:0000256" key="7">
    <source>
        <dbReference type="ARBA" id="ARBA00023136"/>
    </source>
</evidence>
<feature type="transmembrane region" description="Helical" evidence="10">
    <location>
        <begin position="121"/>
        <end position="141"/>
    </location>
</feature>
<feature type="transmembrane region" description="Helical" evidence="10">
    <location>
        <begin position="20"/>
        <end position="38"/>
    </location>
</feature>
<evidence type="ECO:0000256" key="2">
    <source>
        <dbReference type="ARBA" id="ARBA00009772"/>
    </source>
</evidence>
<gene>
    <name evidence="11" type="ORF">M976_01927</name>
</gene>
<evidence type="ECO:0000256" key="5">
    <source>
        <dbReference type="ARBA" id="ARBA00022692"/>
    </source>
</evidence>
<accession>A0ABX2W8U0</accession>
<protein>
    <recommendedName>
        <fullName evidence="3 9">Flagellar biosynthetic protein FliR</fullName>
    </recommendedName>
</protein>
<evidence type="ECO:0000256" key="10">
    <source>
        <dbReference type="RuleBase" id="RU362071"/>
    </source>
</evidence>
<dbReference type="EMBL" id="LXEQ01000033">
    <property type="protein sequence ID" value="OAT28088.1"/>
    <property type="molecule type" value="Genomic_DNA"/>
</dbReference>
<feature type="transmembrane region" description="Helical" evidence="10">
    <location>
        <begin position="175"/>
        <end position="201"/>
    </location>
</feature>
<dbReference type="PANTHER" id="PTHR30065:SF8">
    <property type="entry name" value="FLAGELLAR BIOSYNTHETIC PROTEIN FLIR"/>
    <property type="match status" value="1"/>
</dbReference>
<evidence type="ECO:0000256" key="1">
    <source>
        <dbReference type="ARBA" id="ARBA00002578"/>
    </source>
</evidence>
<proteinExistence type="inferred from homology"/>
<keyword evidence="4 10" id="KW-1003">Cell membrane</keyword>
<evidence type="ECO:0000313" key="12">
    <source>
        <dbReference type="Proteomes" id="UP000078407"/>
    </source>
</evidence>